<evidence type="ECO:0000259" key="8">
    <source>
        <dbReference type="Pfam" id="PF03918"/>
    </source>
</evidence>
<name>A0AAW9R3J4_9GAMM</name>
<comment type="caution">
    <text evidence="9">The sequence shown here is derived from an EMBL/GenBank/DDBJ whole genome shotgun (WGS) entry which is preliminary data.</text>
</comment>
<keyword evidence="6 7" id="KW-0408">Iron</keyword>
<keyword evidence="7" id="KW-0472">Membrane</keyword>
<dbReference type="FunFam" id="1.10.8.640:FF:000001">
    <property type="entry name" value="Cytochrome c-type biogenesis protein"/>
    <property type="match status" value="1"/>
</dbReference>
<sequence length="137" mass="15093">MALLLCLAAAAAFAVDPMPFRDAAEEARFRALAAELRCVMCQNQSLADSSAPIARDLRNEVLELMQQGKSDDEIKAFLTERYSDFVLYRPPLRGSTLWLWIAPPLLLLGGAAVLFAVVRRRATAAGSPPQSEDNEDW</sequence>
<evidence type="ECO:0000256" key="4">
    <source>
        <dbReference type="ARBA" id="ARBA00022729"/>
    </source>
</evidence>
<dbReference type="CDD" id="cd16378">
    <property type="entry name" value="CcmH_N"/>
    <property type="match status" value="1"/>
</dbReference>
<keyword evidence="3 7" id="KW-0479">Metal-binding</keyword>
<keyword evidence="2 7" id="KW-0349">Heme</keyword>
<evidence type="ECO:0000313" key="10">
    <source>
        <dbReference type="Proteomes" id="UP001364472"/>
    </source>
</evidence>
<dbReference type="Proteomes" id="UP001364472">
    <property type="component" value="Unassembled WGS sequence"/>
</dbReference>
<evidence type="ECO:0000256" key="2">
    <source>
        <dbReference type="ARBA" id="ARBA00022617"/>
    </source>
</evidence>
<evidence type="ECO:0000256" key="5">
    <source>
        <dbReference type="ARBA" id="ARBA00022748"/>
    </source>
</evidence>
<protein>
    <recommendedName>
        <fullName evidence="7">Cytochrome c-type biogenesis protein</fullName>
    </recommendedName>
</protein>
<dbReference type="PANTHER" id="PTHR47870:SF1">
    <property type="entry name" value="CYTOCHROME C-TYPE BIOGENESIS PROTEIN CCMH"/>
    <property type="match status" value="1"/>
</dbReference>
<keyword evidence="5" id="KW-0201">Cytochrome c-type biogenesis</keyword>
<dbReference type="PANTHER" id="PTHR47870">
    <property type="entry name" value="CYTOCHROME C-TYPE BIOGENESIS PROTEIN CCMH"/>
    <property type="match status" value="1"/>
</dbReference>
<keyword evidence="7" id="KW-0812">Transmembrane</keyword>
<dbReference type="RefSeq" id="WP_337334679.1">
    <property type="nucleotide sequence ID" value="NZ_JBBDHC010000004.1"/>
</dbReference>
<dbReference type="AlphaFoldDB" id="A0AAW9R3J4"/>
<dbReference type="GO" id="GO:0046872">
    <property type="term" value="F:metal ion binding"/>
    <property type="evidence" value="ECO:0007669"/>
    <property type="project" value="UniProtKB-KW"/>
</dbReference>
<feature type="transmembrane region" description="Helical" evidence="7">
    <location>
        <begin position="97"/>
        <end position="118"/>
    </location>
</feature>
<keyword evidence="7" id="KW-1133">Transmembrane helix</keyword>
<feature type="domain" description="CcmH/CycL/Ccl2/NrfF N-terminal" evidence="8">
    <location>
        <begin position="2"/>
        <end position="133"/>
    </location>
</feature>
<evidence type="ECO:0000256" key="6">
    <source>
        <dbReference type="ARBA" id="ARBA00023004"/>
    </source>
</evidence>
<dbReference type="InterPro" id="IPR005616">
    <property type="entry name" value="CcmH/CycL/Ccl2/NrfF_N"/>
</dbReference>
<gene>
    <name evidence="9" type="ORF">WB794_04600</name>
</gene>
<evidence type="ECO:0000256" key="3">
    <source>
        <dbReference type="ARBA" id="ARBA00022723"/>
    </source>
</evidence>
<dbReference type="Pfam" id="PF03918">
    <property type="entry name" value="CcmH"/>
    <property type="match status" value="1"/>
</dbReference>
<dbReference type="GO" id="GO:0017004">
    <property type="term" value="P:cytochrome complex assembly"/>
    <property type="evidence" value="ECO:0007669"/>
    <property type="project" value="UniProtKB-KW"/>
</dbReference>
<proteinExistence type="inferred from homology"/>
<dbReference type="GO" id="GO:0005886">
    <property type="term" value="C:plasma membrane"/>
    <property type="evidence" value="ECO:0007669"/>
    <property type="project" value="TreeGrafter"/>
</dbReference>
<comment type="function">
    <text evidence="7">Possible subunit of a heme lyase.</text>
</comment>
<organism evidence="9 10">
    <name type="scientific">Denitratimonas tolerans</name>
    <dbReference type="NCBI Taxonomy" id="1338420"/>
    <lineage>
        <taxon>Bacteria</taxon>
        <taxon>Pseudomonadati</taxon>
        <taxon>Pseudomonadota</taxon>
        <taxon>Gammaproteobacteria</taxon>
        <taxon>Lysobacterales</taxon>
        <taxon>Lysobacteraceae</taxon>
        <taxon>Denitratimonas</taxon>
    </lineage>
</organism>
<keyword evidence="4 7" id="KW-0732">Signal</keyword>
<reference evidence="9 10" key="1">
    <citation type="journal article" date="2016" name="Antonie Van Leeuwenhoek">
        <title>Denitratimonas tolerans gen. nov., sp. nov., a denitrifying bacterium isolated from a bioreactor for tannery wastewater treatment.</title>
        <authorList>
            <person name="Han S.I."/>
            <person name="Kim J.O."/>
            <person name="Lee Y.R."/>
            <person name="Ekpeghere K.I."/>
            <person name="Koh S.C."/>
            <person name="Whang K.S."/>
        </authorList>
    </citation>
    <scope>NUCLEOTIDE SEQUENCE [LARGE SCALE GENOMIC DNA]</scope>
    <source>
        <strain evidence="9 10">KACC 17565</strain>
    </source>
</reference>
<dbReference type="EMBL" id="JBBDHC010000004">
    <property type="protein sequence ID" value="MEJ1248957.1"/>
    <property type="molecule type" value="Genomic_DNA"/>
</dbReference>
<dbReference type="Gene3D" id="1.10.8.640">
    <property type="entry name" value="Cytochrome C biogenesis protein"/>
    <property type="match status" value="1"/>
</dbReference>
<evidence type="ECO:0000256" key="1">
    <source>
        <dbReference type="ARBA" id="ARBA00010342"/>
    </source>
</evidence>
<evidence type="ECO:0000313" key="9">
    <source>
        <dbReference type="EMBL" id="MEJ1248957.1"/>
    </source>
</evidence>
<keyword evidence="10" id="KW-1185">Reference proteome</keyword>
<dbReference type="InterPro" id="IPR051263">
    <property type="entry name" value="C-type_cytochrome_biogenesis"/>
</dbReference>
<dbReference type="InterPro" id="IPR038297">
    <property type="entry name" value="CcmH/CycL/NrfF/Ccl2_sf"/>
</dbReference>
<accession>A0AAW9R3J4</accession>
<evidence type="ECO:0000256" key="7">
    <source>
        <dbReference type="RuleBase" id="RU364112"/>
    </source>
</evidence>
<comment type="similarity">
    <text evidence="1 7">Belongs to the CcmH/CycL/Ccl2/NrfF family.</text>
</comment>